<evidence type="ECO:0000313" key="2">
    <source>
        <dbReference type="EMBL" id="KAG2374716.1"/>
    </source>
</evidence>
<dbReference type="GeneID" id="68102914"/>
<protein>
    <submittedName>
        <fullName evidence="2">Uncharacterized protein</fullName>
    </submittedName>
</protein>
<name>A0AA88GIE3_NAELO</name>
<feature type="region of interest" description="Disordered" evidence="1">
    <location>
        <begin position="89"/>
        <end position="165"/>
    </location>
</feature>
<dbReference type="AlphaFoldDB" id="A0AA88GIE3"/>
<sequence length="165" mass="17916">MGSSVSVGVQPSTPLSGGVVSQPQSRRASQFNLSIGSTHKLKKSKSTDPNASKRNSIAPQTTIVSPVLEFTEQSSSSSSSVEDIVHNTMESRTLKSPPQPRMKTFPSALLRNDHAKSSPRVLIHASTSKDDMQMTDAEDEDDTNGRAVIYRNQHEPEEAQDIMPP</sequence>
<comment type="caution">
    <text evidence="2">The sequence shown here is derived from an EMBL/GenBank/DDBJ whole genome shotgun (WGS) entry which is preliminary data.</text>
</comment>
<reference evidence="2 3" key="1">
    <citation type="journal article" date="2018" name="BMC Genomics">
        <title>The genome of Naegleria lovaniensis, the basis for a comparative approach to unravel pathogenicity factors of the human pathogenic amoeba N. fowleri.</title>
        <authorList>
            <person name="Liechti N."/>
            <person name="Schurch N."/>
            <person name="Bruggmann R."/>
            <person name="Wittwer M."/>
        </authorList>
    </citation>
    <scope>NUCLEOTIDE SEQUENCE [LARGE SCALE GENOMIC DNA]</scope>
    <source>
        <strain evidence="2 3">ATCC 30569</strain>
    </source>
</reference>
<keyword evidence="3" id="KW-1185">Reference proteome</keyword>
<dbReference type="EMBL" id="PYSW02000043">
    <property type="protein sequence ID" value="KAG2374716.1"/>
    <property type="molecule type" value="Genomic_DNA"/>
</dbReference>
<proteinExistence type="predicted"/>
<dbReference type="RefSeq" id="XP_044543890.1">
    <property type="nucleotide sequence ID" value="XM_044686007.1"/>
</dbReference>
<feature type="compositionally biased region" description="Polar residues" evidence="1">
    <location>
        <begin position="1"/>
        <end position="37"/>
    </location>
</feature>
<evidence type="ECO:0000256" key="1">
    <source>
        <dbReference type="SAM" id="MobiDB-lite"/>
    </source>
</evidence>
<feature type="compositionally biased region" description="Polar residues" evidence="1">
    <location>
        <begin position="47"/>
        <end position="64"/>
    </location>
</feature>
<accession>A0AA88GIE3</accession>
<evidence type="ECO:0000313" key="3">
    <source>
        <dbReference type="Proteomes" id="UP000816034"/>
    </source>
</evidence>
<dbReference type="Proteomes" id="UP000816034">
    <property type="component" value="Unassembled WGS sequence"/>
</dbReference>
<feature type="region of interest" description="Disordered" evidence="1">
    <location>
        <begin position="1"/>
        <end position="65"/>
    </location>
</feature>
<gene>
    <name evidence="2" type="ORF">C9374_010460</name>
</gene>
<organism evidence="2 3">
    <name type="scientific">Naegleria lovaniensis</name>
    <name type="common">Amoeba</name>
    <dbReference type="NCBI Taxonomy" id="51637"/>
    <lineage>
        <taxon>Eukaryota</taxon>
        <taxon>Discoba</taxon>
        <taxon>Heterolobosea</taxon>
        <taxon>Tetramitia</taxon>
        <taxon>Eutetramitia</taxon>
        <taxon>Vahlkampfiidae</taxon>
        <taxon>Naegleria</taxon>
    </lineage>
</organism>